<feature type="domain" description="Glycosyltransferase subfamily 4-like N-terminal" evidence="4">
    <location>
        <begin position="18"/>
        <end position="194"/>
    </location>
</feature>
<dbReference type="Pfam" id="PF00534">
    <property type="entry name" value="Glycos_transf_1"/>
    <property type="match status" value="1"/>
</dbReference>
<evidence type="ECO:0000256" key="1">
    <source>
        <dbReference type="ARBA" id="ARBA00022676"/>
    </source>
</evidence>
<dbReference type="Gene3D" id="3.40.50.2000">
    <property type="entry name" value="Glycogen Phosphorylase B"/>
    <property type="match status" value="2"/>
</dbReference>
<dbReference type="OrthoDB" id="6286688at2"/>
<organism evidence="5 6">
    <name type="scientific">Baekduia soli</name>
    <dbReference type="NCBI Taxonomy" id="496014"/>
    <lineage>
        <taxon>Bacteria</taxon>
        <taxon>Bacillati</taxon>
        <taxon>Actinomycetota</taxon>
        <taxon>Thermoleophilia</taxon>
        <taxon>Solirubrobacterales</taxon>
        <taxon>Baekduiaceae</taxon>
        <taxon>Baekduia</taxon>
    </lineage>
</organism>
<evidence type="ECO:0000259" key="4">
    <source>
        <dbReference type="Pfam" id="PF13439"/>
    </source>
</evidence>
<evidence type="ECO:0000259" key="3">
    <source>
        <dbReference type="Pfam" id="PF00534"/>
    </source>
</evidence>
<dbReference type="PANTHER" id="PTHR45947">
    <property type="entry name" value="SULFOQUINOVOSYL TRANSFERASE SQD2"/>
    <property type="match status" value="1"/>
</dbReference>
<dbReference type="InterPro" id="IPR028098">
    <property type="entry name" value="Glyco_trans_4-like_N"/>
</dbReference>
<keyword evidence="1" id="KW-0328">Glycosyltransferase</keyword>
<dbReference type="CDD" id="cd03801">
    <property type="entry name" value="GT4_PimA-like"/>
    <property type="match status" value="1"/>
</dbReference>
<evidence type="ECO:0000256" key="2">
    <source>
        <dbReference type="ARBA" id="ARBA00022679"/>
    </source>
</evidence>
<dbReference type="GO" id="GO:0016758">
    <property type="term" value="F:hexosyltransferase activity"/>
    <property type="evidence" value="ECO:0007669"/>
    <property type="project" value="TreeGrafter"/>
</dbReference>
<protein>
    <submittedName>
        <fullName evidence="5">Glycosyltransferase family 4 protein</fullName>
    </submittedName>
</protein>
<dbReference type="AlphaFoldDB" id="A0A5B8U3V5"/>
<reference evidence="5 6" key="1">
    <citation type="journal article" date="2018" name="J. Microbiol.">
        <title>Baekduia soli gen. nov., sp. nov., a novel bacterium isolated from the soil of Baekdu Mountain and proposal of a novel family name, Baekduiaceae fam. nov.</title>
        <authorList>
            <person name="An D.S."/>
            <person name="Siddiqi M.Z."/>
            <person name="Kim K.H."/>
            <person name="Yu H.S."/>
            <person name="Im W.T."/>
        </authorList>
    </citation>
    <scope>NUCLEOTIDE SEQUENCE [LARGE SCALE GENOMIC DNA]</scope>
    <source>
        <strain evidence="5 6">BR7-21</strain>
    </source>
</reference>
<sequence length="402" mass="44484">MPFRVLIVSWEYPPIVEGGLARAVRKLSEALVADTAAEVHVLTRAGDRGPLDEVRHGVHVHRVREPRPPADLEEFVQWVGHMNGDLLDRGRQLVEEHAFDLVHGHDWLVAVAAKRLADHAGCPLVATVHATEHGRHQGWVHKPPQSDIHRAERWMVRTADQVLVCSHYMRGHVADVFGLDEARITVTPNGIDPDDLQPMHDLDALRARFAAPHETLVLLVGRLVYEKGFQHALEALAGPQGVIARVGGVRFLVAGSGSHEWELKDQARRLGLMDHGTFMGWIGDDVLHSLYRIADLTVVPSIYEPFGLVALEAMASGCPCIVADTGGLREVVPNERVGLRFTARDPRSLGRMMERVLTDDALRERLVAQASEHVLGFDWSDVARQTRRAYAALPGRGAPVAR</sequence>
<name>A0A5B8U3V5_9ACTN</name>
<dbReference type="InterPro" id="IPR050194">
    <property type="entry name" value="Glycosyltransferase_grp1"/>
</dbReference>
<dbReference type="Proteomes" id="UP000321805">
    <property type="component" value="Chromosome"/>
</dbReference>
<accession>A0A5B8U3V5</accession>
<dbReference type="GO" id="GO:1901137">
    <property type="term" value="P:carbohydrate derivative biosynthetic process"/>
    <property type="evidence" value="ECO:0007669"/>
    <property type="project" value="UniProtKB-ARBA"/>
</dbReference>
<evidence type="ECO:0000313" key="6">
    <source>
        <dbReference type="Proteomes" id="UP000321805"/>
    </source>
</evidence>
<dbReference type="SUPFAM" id="SSF53756">
    <property type="entry name" value="UDP-Glycosyltransferase/glycogen phosphorylase"/>
    <property type="match status" value="1"/>
</dbReference>
<dbReference type="PANTHER" id="PTHR45947:SF3">
    <property type="entry name" value="SULFOQUINOVOSYL TRANSFERASE SQD2"/>
    <property type="match status" value="1"/>
</dbReference>
<dbReference type="RefSeq" id="WP_146918263.1">
    <property type="nucleotide sequence ID" value="NZ_CP042430.1"/>
</dbReference>
<gene>
    <name evidence="5" type="ORF">FSW04_08510</name>
</gene>
<feature type="domain" description="Glycosyl transferase family 1" evidence="3">
    <location>
        <begin position="213"/>
        <end position="371"/>
    </location>
</feature>
<dbReference type="Pfam" id="PF13439">
    <property type="entry name" value="Glyco_transf_4"/>
    <property type="match status" value="1"/>
</dbReference>
<keyword evidence="2 5" id="KW-0808">Transferase</keyword>
<evidence type="ECO:0000313" key="5">
    <source>
        <dbReference type="EMBL" id="QEC47611.1"/>
    </source>
</evidence>
<dbReference type="InterPro" id="IPR001296">
    <property type="entry name" value="Glyco_trans_1"/>
</dbReference>
<dbReference type="KEGG" id="bsol:FSW04_08510"/>
<proteinExistence type="predicted"/>
<dbReference type="EMBL" id="CP042430">
    <property type="protein sequence ID" value="QEC47611.1"/>
    <property type="molecule type" value="Genomic_DNA"/>
</dbReference>
<keyword evidence="6" id="KW-1185">Reference proteome</keyword>